<dbReference type="AlphaFoldDB" id="A0A1Y1VDP8"/>
<dbReference type="Proteomes" id="UP000193719">
    <property type="component" value="Unassembled WGS sequence"/>
</dbReference>
<reference evidence="3 4" key="1">
    <citation type="submission" date="2016-08" db="EMBL/GenBank/DDBJ databases">
        <title>Genomes of anaerobic fungi encode conserved fungal cellulosomes for biomass hydrolysis.</title>
        <authorList>
            <consortium name="DOE Joint Genome Institute"/>
            <person name="Haitjema C.H."/>
            <person name="Gilmore S.P."/>
            <person name="Henske J.K."/>
            <person name="Solomon K.V."/>
            <person name="De Groot R."/>
            <person name="Kuo A."/>
            <person name="Mondo S.J."/>
            <person name="Salamov A.A."/>
            <person name="Labutti K."/>
            <person name="Zhao Z."/>
            <person name="Chiniquy J."/>
            <person name="Barry K."/>
            <person name="Brewer H.M."/>
            <person name="Purvine S.O."/>
            <person name="Wright A.T."/>
            <person name="Boxma B."/>
            <person name="Van Alen T."/>
            <person name="Hackstein J.H."/>
            <person name="Baker S.E."/>
            <person name="Grigoriev I.V."/>
            <person name="O'Malley M.A."/>
        </authorList>
    </citation>
    <scope>NUCLEOTIDE SEQUENCE [LARGE SCALE GENOMIC DNA]</scope>
    <source>
        <strain evidence="4">finn</strain>
    </source>
</reference>
<keyword evidence="2" id="KW-1133">Transmembrane helix</keyword>
<protein>
    <submittedName>
        <fullName evidence="3">Uncharacterized protein</fullName>
    </submittedName>
</protein>
<sequence>MRVQGMGAAAIRDLVRTDAEGTTVYPSLEEMKDALLRKYKLKKDKEDIINELKSLKISYQDNVKEFNKKYMKLFNELGKNQQTRVKANDYLDSIINRTDIWRSVKSEFKQRRISLSEAMDAVEFYDKMNEELNNFNSNKFNSNKFNCNNNSGFNNQNSNNQGFNNQNLNNSYSNNLNFNGQNYNNLGSTNSNLIKILIILILVTVTPTLFLIILIILVITITPIESKCSPLNQNAYQDMENFYVDAIKRKGTSLEPGTEIRKAKSNTRNKTSLQGMPTNSSEDSESDMKEDTLNRKIVNPHSRSHFPSKNSYVNQNSPNKLTNNLIIILTLKIYFLII</sequence>
<evidence type="ECO:0000313" key="4">
    <source>
        <dbReference type="Proteomes" id="UP000193719"/>
    </source>
</evidence>
<dbReference type="EMBL" id="MCFH01000012">
    <property type="protein sequence ID" value="ORX53754.1"/>
    <property type="molecule type" value="Genomic_DNA"/>
</dbReference>
<name>A0A1Y1VDP8_9FUNG</name>
<keyword evidence="4" id="KW-1185">Reference proteome</keyword>
<keyword evidence="2" id="KW-0812">Transmembrane</keyword>
<proteinExistence type="predicted"/>
<reference evidence="3 4" key="2">
    <citation type="submission" date="2016-08" db="EMBL/GenBank/DDBJ databases">
        <title>Pervasive Adenine N6-methylation of Active Genes in Fungi.</title>
        <authorList>
            <consortium name="DOE Joint Genome Institute"/>
            <person name="Mondo S.J."/>
            <person name="Dannebaum R.O."/>
            <person name="Kuo R.C."/>
            <person name="Labutti K."/>
            <person name="Haridas S."/>
            <person name="Kuo A."/>
            <person name="Salamov A."/>
            <person name="Ahrendt S.R."/>
            <person name="Lipzen A."/>
            <person name="Sullivan W."/>
            <person name="Andreopoulos W.B."/>
            <person name="Clum A."/>
            <person name="Lindquist E."/>
            <person name="Daum C."/>
            <person name="Ramamoorthy G.K."/>
            <person name="Gryganskyi A."/>
            <person name="Culley D."/>
            <person name="Magnuson J.K."/>
            <person name="James T.Y."/>
            <person name="O'Malley M.A."/>
            <person name="Stajich J.E."/>
            <person name="Spatafora J.W."/>
            <person name="Visel A."/>
            <person name="Grigoriev I.V."/>
        </authorList>
    </citation>
    <scope>NUCLEOTIDE SEQUENCE [LARGE SCALE GENOMIC DNA]</scope>
    <source>
        <strain evidence="4">finn</strain>
    </source>
</reference>
<evidence type="ECO:0000256" key="2">
    <source>
        <dbReference type="SAM" id="Phobius"/>
    </source>
</evidence>
<gene>
    <name evidence="3" type="ORF">BCR36DRAFT_442101</name>
</gene>
<organism evidence="3 4">
    <name type="scientific">Piromyces finnis</name>
    <dbReference type="NCBI Taxonomy" id="1754191"/>
    <lineage>
        <taxon>Eukaryota</taxon>
        <taxon>Fungi</taxon>
        <taxon>Fungi incertae sedis</taxon>
        <taxon>Chytridiomycota</taxon>
        <taxon>Chytridiomycota incertae sedis</taxon>
        <taxon>Neocallimastigomycetes</taxon>
        <taxon>Neocallimastigales</taxon>
        <taxon>Neocallimastigaceae</taxon>
        <taxon>Piromyces</taxon>
    </lineage>
</organism>
<feature type="transmembrane region" description="Helical" evidence="2">
    <location>
        <begin position="196"/>
        <end position="221"/>
    </location>
</feature>
<comment type="caution">
    <text evidence="3">The sequence shown here is derived from an EMBL/GenBank/DDBJ whole genome shotgun (WGS) entry which is preliminary data.</text>
</comment>
<accession>A0A1Y1VDP8</accession>
<keyword evidence="2" id="KW-0472">Membrane</keyword>
<evidence type="ECO:0000256" key="1">
    <source>
        <dbReference type="SAM" id="MobiDB-lite"/>
    </source>
</evidence>
<dbReference type="OrthoDB" id="10565003at2759"/>
<feature type="compositionally biased region" description="Polar residues" evidence="1">
    <location>
        <begin position="266"/>
        <end position="279"/>
    </location>
</feature>
<evidence type="ECO:0000313" key="3">
    <source>
        <dbReference type="EMBL" id="ORX53754.1"/>
    </source>
</evidence>
<feature type="region of interest" description="Disordered" evidence="1">
    <location>
        <begin position="255"/>
        <end position="291"/>
    </location>
</feature>
<dbReference type="STRING" id="1754191.A0A1Y1VDP8"/>